<proteinExistence type="predicted"/>
<sequence length="68" mass="7882">MNQNPSKKQNVRRIEPEYFCKFIPRNKPTIEKIIGQIGAYKSPYLQKKPIEKFVPNPAFFKVGISSAQ</sequence>
<evidence type="ECO:0000313" key="3">
    <source>
        <dbReference type="Proteomes" id="UP000232149"/>
    </source>
</evidence>
<protein>
    <submittedName>
        <fullName evidence="1">Uncharacterized protein</fullName>
    </submittedName>
</protein>
<organism evidence="1 4">
    <name type="scientific">Leptospira adleri</name>
    <dbReference type="NCBI Taxonomy" id="2023186"/>
    <lineage>
        <taxon>Bacteria</taxon>
        <taxon>Pseudomonadati</taxon>
        <taxon>Spirochaetota</taxon>
        <taxon>Spirochaetia</taxon>
        <taxon>Leptospirales</taxon>
        <taxon>Leptospiraceae</taxon>
        <taxon>Leptospira</taxon>
    </lineage>
</organism>
<evidence type="ECO:0000313" key="2">
    <source>
        <dbReference type="EMBL" id="PJZ63330.1"/>
    </source>
</evidence>
<evidence type="ECO:0000313" key="4">
    <source>
        <dbReference type="Proteomes" id="UP000232188"/>
    </source>
</evidence>
<evidence type="ECO:0000313" key="1">
    <source>
        <dbReference type="EMBL" id="PJZ54006.1"/>
    </source>
</evidence>
<dbReference type="EMBL" id="NPDU01000006">
    <property type="protein sequence ID" value="PJZ63330.1"/>
    <property type="molecule type" value="Genomic_DNA"/>
</dbReference>
<dbReference type="EMBL" id="NPDV01000004">
    <property type="protein sequence ID" value="PJZ54006.1"/>
    <property type="molecule type" value="Genomic_DNA"/>
</dbReference>
<dbReference type="AlphaFoldDB" id="A0A2M9YR50"/>
<keyword evidence="3" id="KW-1185">Reference proteome</keyword>
<name>A0A2M9YR50_9LEPT</name>
<reference evidence="3 4" key="1">
    <citation type="submission" date="2017-07" db="EMBL/GenBank/DDBJ databases">
        <title>Leptospira spp. isolated from tropical soils.</title>
        <authorList>
            <person name="Thibeaux R."/>
            <person name="Iraola G."/>
            <person name="Ferres I."/>
            <person name="Bierque E."/>
            <person name="Girault D."/>
            <person name="Soupe-Gilbert M.-E."/>
            <person name="Picardeau M."/>
            <person name="Goarant C."/>
        </authorList>
    </citation>
    <scope>NUCLEOTIDE SEQUENCE [LARGE SCALE GENOMIC DNA]</scope>
    <source>
        <strain evidence="1 4">FH2-B-C1</strain>
        <strain evidence="2 3">FH2-B-D1</strain>
    </source>
</reference>
<accession>A0A2M9YR50</accession>
<dbReference type="Proteomes" id="UP000232149">
    <property type="component" value="Unassembled WGS sequence"/>
</dbReference>
<comment type="caution">
    <text evidence="1">The sequence shown here is derived from an EMBL/GenBank/DDBJ whole genome shotgun (WGS) entry which is preliminary data.</text>
</comment>
<dbReference type="Proteomes" id="UP000232188">
    <property type="component" value="Unassembled WGS sequence"/>
</dbReference>
<gene>
    <name evidence="2" type="ORF">CH376_03575</name>
    <name evidence="1" type="ORF">CH380_05650</name>
</gene>